<evidence type="ECO:0000313" key="2">
    <source>
        <dbReference type="EMBL" id="KAL3536253.1"/>
    </source>
</evidence>
<gene>
    <name evidence="2" type="ORF">ACH5RR_004714</name>
</gene>
<evidence type="ECO:0000313" key="3">
    <source>
        <dbReference type="Proteomes" id="UP001630127"/>
    </source>
</evidence>
<protein>
    <recommendedName>
        <fullName evidence="1">Reverse transcriptase zinc-binding domain-containing protein</fullName>
    </recommendedName>
</protein>
<organism evidence="2 3">
    <name type="scientific">Cinchona calisaya</name>
    <dbReference type="NCBI Taxonomy" id="153742"/>
    <lineage>
        <taxon>Eukaryota</taxon>
        <taxon>Viridiplantae</taxon>
        <taxon>Streptophyta</taxon>
        <taxon>Embryophyta</taxon>
        <taxon>Tracheophyta</taxon>
        <taxon>Spermatophyta</taxon>
        <taxon>Magnoliopsida</taxon>
        <taxon>eudicotyledons</taxon>
        <taxon>Gunneridae</taxon>
        <taxon>Pentapetalae</taxon>
        <taxon>asterids</taxon>
        <taxon>lamiids</taxon>
        <taxon>Gentianales</taxon>
        <taxon>Rubiaceae</taxon>
        <taxon>Cinchonoideae</taxon>
        <taxon>Cinchoneae</taxon>
        <taxon>Cinchona</taxon>
    </lineage>
</organism>
<evidence type="ECO:0000259" key="1">
    <source>
        <dbReference type="Pfam" id="PF13966"/>
    </source>
</evidence>
<feature type="domain" description="Reverse transcriptase zinc-binding" evidence="1">
    <location>
        <begin position="118"/>
        <end position="197"/>
    </location>
</feature>
<dbReference type="EMBL" id="JBJUIK010000002">
    <property type="protein sequence ID" value="KAL3536253.1"/>
    <property type="molecule type" value="Genomic_DNA"/>
</dbReference>
<dbReference type="Proteomes" id="UP001630127">
    <property type="component" value="Unassembled WGS sequence"/>
</dbReference>
<reference evidence="2 3" key="1">
    <citation type="submission" date="2024-11" db="EMBL/GenBank/DDBJ databases">
        <title>A near-complete genome assembly of Cinchona calisaya.</title>
        <authorList>
            <person name="Lian D.C."/>
            <person name="Zhao X.W."/>
            <person name="Wei L."/>
        </authorList>
    </citation>
    <scope>NUCLEOTIDE SEQUENCE [LARGE SCALE GENOMIC DNA]</scope>
    <source>
        <tissue evidence="2">Nenye</tissue>
    </source>
</reference>
<keyword evidence="3" id="KW-1185">Reference proteome</keyword>
<name>A0ABD3AYZ8_9GENT</name>
<sequence length="214" mass="24989">MVEEELRIRVGDEKIIKIWQDKWIPSTPDGRVSTPRPAGCKARKVNELMNENNQWNIPMLKEIFSDHDCHLIQKIPLSLQGGKDRYHWAYTKNGNYTVKSGYVQAKSMQDKEITGNKINGETSRRDQNSSVWRNLRGLNIKYKIKHFISKCLQGILPTNEAVHRRTGKGDNICHRCGEGVDSVEHMLFFCKNIEQAWKMFPLQWDGLNEERWSF</sequence>
<dbReference type="InterPro" id="IPR026960">
    <property type="entry name" value="RVT-Znf"/>
</dbReference>
<comment type="caution">
    <text evidence="2">The sequence shown here is derived from an EMBL/GenBank/DDBJ whole genome shotgun (WGS) entry which is preliminary data.</text>
</comment>
<dbReference type="Pfam" id="PF13966">
    <property type="entry name" value="zf-RVT"/>
    <property type="match status" value="1"/>
</dbReference>
<proteinExistence type="predicted"/>
<dbReference type="AlphaFoldDB" id="A0ABD3AYZ8"/>
<accession>A0ABD3AYZ8</accession>